<reference evidence="1" key="1">
    <citation type="journal article" date="2011" name="PLoS Biol.">
        <title>Gene gain and loss during evolution of obligate parasitism in the white rust pathogen of Arabidopsis thaliana.</title>
        <authorList>
            <person name="Kemen E."/>
            <person name="Gardiner A."/>
            <person name="Schultz-Larsen T."/>
            <person name="Kemen A.C."/>
            <person name="Balmuth A.L."/>
            <person name="Robert-Seilaniantz A."/>
            <person name="Bailey K."/>
            <person name="Holub E."/>
            <person name="Studholme D.J."/>
            <person name="Maclean D."/>
            <person name="Jones J.D."/>
        </authorList>
    </citation>
    <scope>NUCLEOTIDE SEQUENCE</scope>
</reference>
<name>F0X005_9STRA</name>
<protein>
    <submittedName>
        <fullName evidence="1">AlNc14C454G11746 protein</fullName>
    </submittedName>
</protein>
<organism evidence="1">
    <name type="scientific">Albugo laibachii Nc14</name>
    <dbReference type="NCBI Taxonomy" id="890382"/>
    <lineage>
        <taxon>Eukaryota</taxon>
        <taxon>Sar</taxon>
        <taxon>Stramenopiles</taxon>
        <taxon>Oomycota</taxon>
        <taxon>Peronosporomycetes</taxon>
        <taxon>Albuginales</taxon>
        <taxon>Albuginaceae</taxon>
        <taxon>Albugo</taxon>
    </lineage>
</organism>
<dbReference type="HOGENOM" id="CLU_2311416_0_0_1"/>
<accession>F0X005</accession>
<dbReference type="AlphaFoldDB" id="F0X005"/>
<reference evidence="1" key="2">
    <citation type="submission" date="2011-02" db="EMBL/GenBank/DDBJ databases">
        <authorList>
            <person name="MacLean D."/>
        </authorList>
    </citation>
    <scope>NUCLEOTIDE SEQUENCE</scope>
</reference>
<gene>
    <name evidence="1" type="primary">AlNc14C454G11746</name>
    <name evidence="1" type="ORF">ALNC14_132300</name>
</gene>
<evidence type="ECO:0000313" key="1">
    <source>
        <dbReference type="EMBL" id="CCA27086.1"/>
    </source>
</evidence>
<sequence>MAKKDLEPCIIVGDSASDYDMVRKMKRGIVVSVQSGGNFPLYDKVMKENPEAKSGHGNVKVFKQYIKNGKWSLKPDTVEGTTSPVKREWDLVMLSVSGTL</sequence>
<proteinExistence type="predicted"/>
<dbReference type="EMBL" id="FR824497">
    <property type="protein sequence ID" value="CCA27086.1"/>
    <property type="molecule type" value="Genomic_DNA"/>
</dbReference>